<dbReference type="Bgee" id="WBGene00011683">
    <property type="expression patterns" value="Expressed in larva and 3 other cell types or tissues"/>
</dbReference>
<keyword evidence="2" id="KW-0732">Signal</keyword>
<dbReference type="SMR" id="Q22373"/>
<evidence type="ECO:0000313" key="4">
    <source>
        <dbReference type="Proteomes" id="UP000001940"/>
    </source>
</evidence>
<dbReference type="KEGG" id="cel:CELE_T10B10.6"/>
<organism evidence="3 4">
    <name type="scientific">Caenorhabditis elegans</name>
    <dbReference type="NCBI Taxonomy" id="6239"/>
    <lineage>
        <taxon>Eukaryota</taxon>
        <taxon>Metazoa</taxon>
        <taxon>Ecdysozoa</taxon>
        <taxon>Nematoda</taxon>
        <taxon>Chromadorea</taxon>
        <taxon>Rhabditida</taxon>
        <taxon>Rhabditina</taxon>
        <taxon>Rhabditomorpha</taxon>
        <taxon>Rhabditoidea</taxon>
        <taxon>Rhabditidae</taxon>
        <taxon>Peloderinae</taxon>
        <taxon>Caenorhabditis</taxon>
    </lineage>
</organism>
<feature type="compositionally biased region" description="Low complexity" evidence="1">
    <location>
        <begin position="89"/>
        <end position="105"/>
    </location>
</feature>
<dbReference type="WormBase" id="T10B10.6">
    <property type="protein sequence ID" value="CE06404"/>
    <property type="gene ID" value="WBGene00011683"/>
    <property type="gene designation" value="phat-6"/>
</dbReference>
<dbReference type="GO" id="GO:1905905">
    <property type="term" value="P:nematode pharyngeal gland morphogenesis"/>
    <property type="evidence" value="ECO:0000270"/>
    <property type="project" value="UniProtKB"/>
</dbReference>
<evidence type="ECO:0000256" key="1">
    <source>
        <dbReference type="SAM" id="MobiDB-lite"/>
    </source>
</evidence>
<dbReference type="eggNOG" id="ENOG502TGW4">
    <property type="taxonomic scope" value="Eukaryota"/>
</dbReference>
<dbReference type="GeneID" id="181614"/>
<proteinExistence type="predicted"/>
<evidence type="ECO:0000256" key="2">
    <source>
        <dbReference type="SAM" id="SignalP"/>
    </source>
</evidence>
<feature type="signal peptide" evidence="2">
    <location>
        <begin position="1"/>
        <end position="19"/>
    </location>
</feature>
<sequence length="204" mass="21685">MTACRLVAILFLVFTVGEAAEDCVDLLSTCESLQSICIGSVLEYHFNVISDLSKQLNSSSLPALETSLPLIQSGLPLVLGSNGGDEGSAEGSAVEGSGSSSSSSVFDEQNLKNALPLLKESLPLIRESLPLIRESLPLIRQYLDPLVGKSYCQRKATCRSCKDCPKLRDSIVDFVQALCPRTCKVCTTGSDLLASSAALTAFFS</sequence>
<evidence type="ECO:0000313" key="3">
    <source>
        <dbReference type="EMBL" id="CAA96678.1"/>
    </source>
</evidence>
<dbReference type="CTD" id="181614"/>
<protein>
    <submittedName>
        <fullName evidence="3">PHAryngeal gland Toxin-related</fullName>
    </submittedName>
</protein>
<dbReference type="AlphaFoldDB" id="Q22373"/>
<dbReference type="Proteomes" id="UP000001940">
    <property type="component" value="Chromosome X"/>
</dbReference>
<dbReference type="RefSeq" id="NP_510525.1">
    <property type="nucleotide sequence ID" value="NM_078124.6"/>
</dbReference>
<dbReference type="HOGENOM" id="CLU_1350021_0_0_1"/>
<dbReference type="FunCoup" id="Q22373">
    <property type="interactions" value="811"/>
</dbReference>
<feature type="chain" id="PRO_5004200730" evidence="2">
    <location>
        <begin position="20"/>
        <end position="204"/>
    </location>
</feature>
<gene>
    <name evidence="3 5" type="primary">phat-6</name>
    <name evidence="3" type="ORF">CELE_T10B10.6</name>
    <name evidence="5" type="ORF">T10B10.6</name>
</gene>
<dbReference type="InParanoid" id="Q22373"/>
<dbReference type="PaxDb" id="6239-T10B10.6"/>
<dbReference type="STRING" id="6239.T10B10.6.1"/>
<feature type="region of interest" description="Disordered" evidence="1">
    <location>
        <begin position="83"/>
        <end position="105"/>
    </location>
</feature>
<evidence type="ECO:0000313" key="5">
    <source>
        <dbReference type="WormBase" id="T10B10.6"/>
    </source>
</evidence>
<dbReference type="UCSC" id="T10B10.6">
    <property type="organism name" value="c. elegans"/>
</dbReference>
<name>Q22373_CAEEL</name>
<dbReference type="EMBL" id="BX284606">
    <property type="protein sequence ID" value="CAA96678.1"/>
    <property type="molecule type" value="Genomic_DNA"/>
</dbReference>
<dbReference type="AGR" id="WB:WBGene00011683"/>
<dbReference type="OMA" id="CQRKATC"/>
<keyword evidence="4" id="KW-1185">Reference proteome</keyword>
<dbReference type="PIR" id="T24771">
    <property type="entry name" value="T24771"/>
</dbReference>
<reference evidence="3 4" key="1">
    <citation type="journal article" date="1998" name="Science">
        <title>Genome sequence of the nematode C. elegans: a platform for investigating biology.</title>
        <authorList>
            <consortium name="The C. elegans sequencing consortium"/>
            <person name="Sulson J.E."/>
            <person name="Waterston R."/>
        </authorList>
    </citation>
    <scope>NUCLEOTIDE SEQUENCE [LARGE SCALE GENOMIC DNA]</scope>
    <source>
        <strain evidence="3 4">Bristol N2</strain>
    </source>
</reference>
<accession>Q22373</accession>
<dbReference type="OrthoDB" id="5814880at2759"/>